<evidence type="ECO:0000313" key="1">
    <source>
        <dbReference type="EMBL" id="MDQ1032604.1"/>
    </source>
</evidence>
<keyword evidence="2" id="KW-1185">Reference proteome</keyword>
<dbReference type="EMBL" id="JAUSZI010000002">
    <property type="protein sequence ID" value="MDQ1032604.1"/>
    <property type="molecule type" value="Genomic_DNA"/>
</dbReference>
<gene>
    <name evidence="1" type="ORF">QF035_010186</name>
</gene>
<dbReference type="Gene3D" id="3.30.460.40">
    <property type="match status" value="1"/>
</dbReference>
<dbReference type="InterPro" id="IPR043519">
    <property type="entry name" value="NT_sf"/>
</dbReference>
<dbReference type="Pfam" id="PF14907">
    <property type="entry name" value="NTP_transf_5"/>
    <property type="match status" value="1"/>
</dbReference>
<organism evidence="1 2">
    <name type="scientific">Streptomyces umbrinus</name>
    <dbReference type="NCBI Taxonomy" id="67370"/>
    <lineage>
        <taxon>Bacteria</taxon>
        <taxon>Bacillati</taxon>
        <taxon>Actinomycetota</taxon>
        <taxon>Actinomycetes</taxon>
        <taxon>Kitasatosporales</taxon>
        <taxon>Streptomycetaceae</taxon>
        <taxon>Streptomyces</taxon>
        <taxon>Streptomyces phaeochromogenes group</taxon>
    </lineage>
</organism>
<protein>
    <recommendedName>
        <fullName evidence="3">Nucleotidyltransferase family protein</fullName>
    </recommendedName>
</protein>
<name>A0ABU0TCT2_9ACTN</name>
<dbReference type="InterPro" id="IPR039498">
    <property type="entry name" value="NTP_transf_5"/>
</dbReference>
<sequence>MPEAKDTAESEHGTLSGAPLAEYSAEMALHPAALGAPEGQGPAPDRHQAILEAAKQVGSLLKRQGHCFAVAGSVAVHAHGGSGRLQNDADFCVRREDADGVAATLTEAGLSVVEPPEDWLWKAKCLGQDIDLLFELAHEPVTSEMLGRAVELPVDSVHMPVLAATDLVWSLLASFSEHHCDFGAVLPIARALREKVDWERVREDCAGAPMPEAFLYLLERLQVIAPASGT</sequence>
<accession>A0ABU0TCT2</accession>
<reference evidence="1 2" key="1">
    <citation type="submission" date="2023-07" db="EMBL/GenBank/DDBJ databases">
        <title>Comparative genomics of wheat-associated soil bacteria to identify genetic determinants of phenazine resistance.</title>
        <authorList>
            <person name="Mouncey N."/>
        </authorList>
    </citation>
    <scope>NUCLEOTIDE SEQUENCE [LARGE SCALE GENOMIC DNA]</scope>
    <source>
        <strain evidence="1 2">V2I4</strain>
    </source>
</reference>
<evidence type="ECO:0008006" key="3">
    <source>
        <dbReference type="Google" id="ProtNLM"/>
    </source>
</evidence>
<proteinExistence type="predicted"/>
<dbReference type="Proteomes" id="UP001230328">
    <property type="component" value="Unassembled WGS sequence"/>
</dbReference>
<dbReference type="RefSeq" id="WP_373466875.1">
    <property type="nucleotide sequence ID" value="NZ_JAUSZI010000002.1"/>
</dbReference>
<dbReference type="SUPFAM" id="SSF81301">
    <property type="entry name" value="Nucleotidyltransferase"/>
    <property type="match status" value="1"/>
</dbReference>
<evidence type="ECO:0000313" key="2">
    <source>
        <dbReference type="Proteomes" id="UP001230328"/>
    </source>
</evidence>
<comment type="caution">
    <text evidence="1">The sequence shown here is derived from an EMBL/GenBank/DDBJ whole genome shotgun (WGS) entry which is preliminary data.</text>
</comment>